<gene>
    <name evidence="2" type="ORF">Dsin_002532</name>
</gene>
<dbReference type="PANTHER" id="PTHR36617">
    <property type="entry name" value="PROTEIN, PUTATIVE-RELATED"/>
    <property type="match status" value="1"/>
</dbReference>
<dbReference type="EMBL" id="JANJYJ010000001">
    <property type="protein sequence ID" value="KAK3230651.1"/>
    <property type="molecule type" value="Genomic_DNA"/>
</dbReference>
<keyword evidence="3" id="KW-1185">Reference proteome</keyword>
<dbReference type="Pfam" id="PF13966">
    <property type="entry name" value="zf-RVT"/>
    <property type="match status" value="1"/>
</dbReference>
<organism evidence="2 3">
    <name type="scientific">Dipteronia sinensis</name>
    <dbReference type="NCBI Taxonomy" id="43782"/>
    <lineage>
        <taxon>Eukaryota</taxon>
        <taxon>Viridiplantae</taxon>
        <taxon>Streptophyta</taxon>
        <taxon>Embryophyta</taxon>
        <taxon>Tracheophyta</taxon>
        <taxon>Spermatophyta</taxon>
        <taxon>Magnoliopsida</taxon>
        <taxon>eudicotyledons</taxon>
        <taxon>Gunneridae</taxon>
        <taxon>Pentapetalae</taxon>
        <taxon>rosids</taxon>
        <taxon>malvids</taxon>
        <taxon>Sapindales</taxon>
        <taxon>Sapindaceae</taxon>
        <taxon>Hippocastanoideae</taxon>
        <taxon>Acereae</taxon>
        <taxon>Dipteronia</taxon>
    </lineage>
</organism>
<feature type="domain" description="Reverse transcriptase zinc-binding" evidence="1">
    <location>
        <begin position="234"/>
        <end position="309"/>
    </location>
</feature>
<comment type="caution">
    <text evidence="2">The sequence shown here is derived from an EMBL/GenBank/DDBJ whole genome shotgun (WGS) entry which is preliminary data.</text>
</comment>
<sequence>MPVGVAQKLEKLQCNFLWGDEIEKRKLHAVDWISVCKSKAKGGLGIGRMIDKNEGLLTKWVWRFGREESPLWKKVLRPKYAVKGSEVLWNWQSNVTASFFVKTIANLFKPETKYAILIKEGFKVVIGCGDKADFWNDIKVGERPLKEVFSRMYALAVEKEGQVKKFGNWDSSIWRWEIKLRRLTFDWEKEQWNNLLSFLGGITIRNSVKDSIAWKFSSNGLFSVGSFRMRLDELDNEDQWLTRSSWHGFCPHKVEVFAWQLLRNRVLVREVLQRFGCLQDSSLVCPLCNNGIESINHLFLHCHWTWDLWTRCMGWWNVSSCSMVLSKIGGRAGLG</sequence>
<accession>A0AAE0B5Y3</accession>
<protein>
    <recommendedName>
        <fullName evidence="1">Reverse transcriptase zinc-binding domain-containing protein</fullName>
    </recommendedName>
</protein>
<dbReference type="AlphaFoldDB" id="A0AAE0B5Y3"/>
<name>A0AAE0B5Y3_9ROSI</name>
<evidence type="ECO:0000313" key="3">
    <source>
        <dbReference type="Proteomes" id="UP001281410"/>
    </source>
</evidence>
<dbReference type="PANTHER" id="PTHR36617:SF5">
    <property type="entry name" value="OS05G0421675 PROTEIN"/>
    <property type="match status" value="1"/>
</dbReference>
<reference evidence="2" key="1">
    <citation type="journal article" date="2023" name="Plant J.">
        <title>Genome sequences and population genomics provide insights into the demographic history, inbreeding, and mutation load of two 'living fossil' tree species of Dipteronia.</title>
        <authorList>
            <person name="Feng Y."/>
            <person name="Comes H.P."/>
            <person name="Chen J."/>
            <person name="Zhu S."/>
            <person name="Lu R."/>
            <person name="Zhang X."/>
            <person name="Li P."/>
            <person name="Qiu J."/>
            <person name="Olsen K.M."/>
            <person name="Qiu Y."/>
        </authorList>
    </citation>
    <scope>NUCLEOTIDE SEQUENCE</scope>
    <source>
        <strain evidence="2">NBL</strain>
    </source>
</reference>
<proteinExistence type="predicted"/>
<evidence type="ECO:0000259" key="1">
    <source>
        <dbReference type="Pfam" id="PF13966"/>
    </source>
</evidence>
<dbReference type="Proteomes" id="UP001281410">
    <property type="component" value="Unassembled WGS sequence"/>
</dbReference>
<dbReference type="InterPro" id="IPR026960">
    <property type="entry name" value="RVT-Znf"/>
</dbReference>
<evidence type="ECO:0000313" key="2">
    <source>
        <dbReference type="EMBL" id="KAK3230651.1"/>
    </source>
</evidence>